<dbReference type="GO" id="GO:0005829">
    <property type="term" value="C:cytosol"/>
    <property type="evidence" value="ECO:0007669"/>
    <property type="project" value="TreeGrafter"/>
</dbReference>
<evidence type="ECO:0000256" key="4">
    <source>
        <dbReference type="ARBA" id="ARBA00019397"/>
    </source>
</evidence>
<comment type="pathway">
    <text evidence="9 10">Carbohydrate biosynthesis; gluconeogenesis.</text>
</comment>
<comment type="similarity">
    <text evidence="2 9 10">Belongs to the triosephosphate isomerase family.</text>
</comment>
<gene>
    <name evidence="9 11" type="primary">tpiA</name>
    <name evidence="11" type="ORF">AULFYP135_01609</name>
</gene>
<keyword evidence="6 9" id="KW-0963">Cytoplasm</keyword>
<evidence type="ECO:0000256" key="2">
    <source>
        <dbReference type="ARBA" id="ARBA00007422"/>
    </source>
</evidence>
<dbReference type="PANTHER" id="PTHR21139">
    <property type="entry name" value="TRIOSEPHOSPHATE ISOMERASE"/>
    <property type="match status" value="1"/>
</dbReference>
<dbReference type="GO" id="GO:0019563">
    <property type="term" value="P:glycerol catabolic process"/>
    <property type="evidence" value="ECO:0007669"/>
    <property type="project" value="TreeGrafter"/>
</dbReference>
<dbReference type="Gene3D" id="3.20.20.70">
    <property type="entry name" value="Aldolase class I"/>
    <property type="match status" value="1"/>
</dbReference>
<feature type="binding site" evidence="9">
    <location>
        <position position="176"/>
    </location>
    <ligand>
        <name>substrate</name>
    </ligand>
</feature>
<dbReference type="GO" id="GO:0006094">
    <property type="term" value="P:gluconeogenesis"/>
    <property type="evidence" value="ECO:0007669"/>
    <property type="project" value="UniProtKB-UniRule"/>
</dbReference>
<dbReference type="PROSITE" id="PS00171">
    <property type="entry name" value="TIM_1"/>
    <property type="match status" value="1"/>
</dbReference>
<feature type="binding site" evidence="9">
    <location>
        <position position="216"/>
    </location>
    <ligand>
        <name>substrate</name>
    </ligand>
</feature>
<name>A0A6N2TW63_9FIRM</name>
<evidence type="ECO:0000256" key="5">
    <source>
        <dbReference type="ARBA" id="ARBA00022432"/>
    </source>
</evidence>
<evidence type="ECO:0000313" key="11">
    <source>
        <dbReference type="EMBL" id="VYT09269.1"/>
    </source>
</evidence>
<evidence type="ECO:0000256" key="3">
    <source>
        <dbReference type="ARBA" id="ARBA00011940"/>
    </source>
</evidence>
<keyword evidence="5 9" id="KW-0312">Gluconeogenesis</keyword>
<evidence type="ECO:0000256" key="10">
    <source>
        <dbReference type="RuleBase" id="RU363013"/>
    </source>
</evidence>
<dbReference type="PROSITE" id="PS51440">
    <property type="entry name" value="TIM_2"/>
    <property type="match status" value="1"/>
</dbReference>
<proteinExistence type="inferred from homology"/>
<comment type="subcellular location">
    <subcellularLocation>
        <location evidence="9 10">Cytoplasm</location>
    </subcellularLocation>
</comment>
<dbReference type="FunFam" id="3.20.20.70:FF:000016">
    <property type="entry name" value="Triosephosphate isomerase"/>
    <property type="match status" value="1"/>
</dbReference>
<evidence type="ECO:0000256" key="7">
    <source>
        <dbReference type="ARBA" id="ARBA00023152"/>
    </source>
</evidence>
<dbReference type="EMBL" id="CACRSL010000003">
    <property type="protein sequence ID" value="VYT09269.1"/>
    <property type="molecule type" value="Genomic_DNA"/>
</dbReference>
<feature type="active site" description="Electrophile" evidence="9">
    <location>
        <position position="98"/>
    </location>
</feature>
<dbReference type="NCBIfam" id="TIGR00419">
    <property type="entry name" value="tim"/>
    <property type="match status" value="1"/>
</dbReference>
<feature type="binding site" evidence="9">
    <location>
        <begin position="13"/>
        <end position="15"/>
    </location>
    <ligand>
        <name>substrate</name>
    </ligand>
</feature>
<dbReference type="Pfam" id="PF00121">
    <property type="entry name" value="TIM"/>
    <property type="match status" value="1"/>
</dbReference>
<protein>
    <recommendedName>
        <fullName evidence="4 9">Triosephosphate isomerase</fullName>
        <shortName evidence="9">TIM</shortName>
        <shortName evidence="9">TPI</shortName>
        <ecNumber evidence="3 9">5.3.1.1</ecNumber>
    </recommendedName>
    <alternativeName>
        <fullName evidence="9">Triose-phosphate isomerase</fullName>
    </alternativeName>
</protein>
<evidence type="ECO:0000256" key="1">
    <source>
        <dbReference type="ARBA" id="ARBA00004680"/>
    </source>
</evidence>
<dbReference type="GO" id="GO:0004807">
    <property type="term" value="F:triose-phosphate isomerase activity"/>
    <property type="evidence" value="ECO:0007669"/>
    <property type="project" value="UniProtKB-UniRule"/>
</dbReference>
<dbReference type="UniPathway" id="UPA00138"/>
<comment type="catalytic activity">
    <reaction evidence="9 10">
        <text>D-glyceraldehyde 3-phosphate = dihydroxyacetone phosphate</text>
        <dbReference type="Rhea" id="RHEA:18585"/>
        <dbReference type="ChEBI" id="CHEBI:57642"/>
        <dbReference type="ChEBI" id="CHEBI:59776"/>
        <dbReference type="EC" id="5.3.1.1"/>
    </reaction>
</comment>
<evidence type="ECO:0000256" key="6">
    <source>
        <dbReference type="ARBA" id="ARBA00022490"/>
    </source>
</evidence>
<evidence type="ECO:0000256" key="9">
    <source>
        <dbReference type="HAMAP-Rule" id="MF_00147"/>
    </source>
</evidence>
<comment type="subunit">
    <text evidence="9 10">Homodimer.</text>
</comment>
<organism evidence="11">
    <name type="scientific">uncultured Anaerotruncus sp</name>
    <dbReference type="NCBI Taxonomy" id="905011"/>
    <lineage>
        <taxon>Bacteria</taxon>
        <taxon>Bacillati</taxon>
        <taxon>Bacillota</taxon>
        <taxon>Clostridia</taxon>
        <taxon>Eubacteriales</taxon>
        <taxon>Oscillospiraceae</taxon>
        <taxon>Anaerotruncus</taxon>
        <taxon>environmental samples</taxon>
    </lineage>
</organism>
<dbReference type="GO" id="GO:0046166">
    <property type="term" value="P:glyceraldehyde-3-phosphate biosynthetic process"/>
    <property type="evidence" value="ECO:0007669"/>
    <property type="project" value="TreeGrafter"/>
</dbReference>
<comment type="pathway">
    <text evidence="1 9 10">Carbohydrate degradation; glycolysis; D-glyceraldehyde 3-phosphate from glycerone phosphate: step 1/1.</text>
</comment>
<dbReference type="CDD" id="cd00311">
    <property type="entry name" value="TIM"/>
    <property type="match status" value="1"/>
</dbReference>
<feature type="active site" description="Proton acceptor" evidence="9">
    <location>
        <position position="170"/>
    </location>
</feature>
<keyword evidence="7 9" id="KW-0324">Glycolysis</keyword>
<dbReference type="InterPro" id="IPR020861">
    <property type="entry name" value="Triosephosphate_isomerase_AS"/>
</dbReference>
<dbReference type="InterPro" id="IPR035990">
    <property type="entry name" value="TIM_sf"/>
</dbReference>
<evidence type="ECO:0000256" key="8">
    <source>
        <dbReference type="ARBA" id="ARBA00023235"/>
    </source>
</evidence>
<dbReference type="AlphaFoldDB" id="A0A6N2TW63"/>
<dbReference type="UniPathway" id="UPA00109">
    <property type="reaction ID" value="UER00189"/>
</dbReference>
<dbReference type="InterPro" id="IPR000652">
    <property type="entry name" value="Triosephosphate_isomerase"/>
</dbReference>
<accession>A0A6N2TW63</accession>
<reference evidence="11" key="1">
    <citation type="submission" date="2019-11" db="EMBL/GenBank/DDBJ databases">
        <authorList>
            <person name="Feng L."/>
        </authorList>
    </citation>
    <scope>NUCLEOTIDE SEQUENCE</scope>
    <source>
        <strain evidence="11">AundefinedLFYP135</strain>
    </source>
</reference>
<dbReference type="GO" id="GO:0006096">
    <property type="term" value="P:glycolytic process"/>
    <property type="evidence" value="ECO:0007669"/>
    <property type="project" value="UniProtKB-UniRule"/>
</dbReference>
<keyword evidence="8 9" id="KW-0413">Isomerase</keyword>
<comment type="function">
    <text evidence="9">Involved in the gluconeogenesis. Catalyzes stereospecifically the conversion of dihydroxyacetone phosphate (DHAP) to D-glyceraldehyde-3-phosphate (G3P).</text>
</comment>
<sequence length="255" mass="26315">MNPNKRSAVIAGNWKMNLTRPQAKALIEEIKPLVAGAACGVVLCVPYTDLETALSAAAGSNIKIGAQNCHWEESGAFTGEISPAMLTELGAEYVILGHSERRQYFGDTDETVNKRLLAALEAGLKVILCVGETLSQREEGKTREVLSRQATAALAGVTASQLSNIIVAYEPIWAIGTGKTATAAQAGEGNAVVRATVAALYGGEAAEALTIQYGGSMKASNAAELLAQPDVDGGLIGGASLKAADFAAIVQAASR</sequence>
<dbReference type="SUPFAM" id="SSF51351">
    <property type="entry name" value="Triosephosphate isomerase (TIM)"/>
    <property type="match status" value="1"/>
</dbReference>
<dbReference type="HAMAP" id="MF_00147_B">
    <property type="entry name" value="TIM_B"/>
    <property type="match status" value="1"/>
</dbReference>
<feature type="binding site" evidence="9">
    <location>
        <begin position="237"/>
        <end position="238"/>
    </location>
    <ligand>
        <name>substrate</name>
    </ligand>
</feature>
<dbReference type="PANTHER" id="PTHR21139:SF42">
    <property type="entry name" value="TRIOSEPHOSPHATE ISOMERASE"/>
    <property type="match status" value="1"/>
</dbReference>
<dbReference type="EC" id="5.3.1.1" evidence="3 9"/>
<dbReference type="InterPro" id="IPR022896">
    <property type="entry name" value="TrioseP_Isoase_bac/euk"/>
</dbReference>
<dbReference type="InterPro" id="IPR013785">
    <property type="entry name" value="Aldolase_TIM"/>
</dbReference>